<comment type="caution">
    <text evidence="2">The sequence shown here is derived from an EMBL/GenBank/DDBJ whole genome shotgun (WGS) entry which is preliminary data.</text>
</comment>
<evidence type="ECO:0000313" key="3">
    <source>
        <dbReference type="Proteomes" id="UP000541426"/>
    </source>
</evidence>
<reference evidence="2 3" key="1">
    <citation type="submission" date="2020-08" db="EMBL/GenBank/DDBJ databases">
        <title>Genomic Encyclopedia of Type Strains, Phase IV (KMG-IV): sequencing the most valuable type-strain genomes for metagenomic binning, comparative biology and taxonomic classification.</title>
        <authorList>
            <person name="Goeker M."/>
        </authorList>
    </citation>
    <scope>NUCLEOTIDE SEQUENCE [LARGE SCALE GENOMIC DNA]</scope>
    <source>
        <strain evidence="2 3">DSM 102235</strain>
    </source>
</reference>
<dbReference type="Proteomes" id="UP000541426">
    <property type="component" value="Unassembled WGS sequence"/>
</dbReference>
<evidence type="ECO:0000313" key="2">
    <source>
        <dbReference type="EMBL" id="MBB3983761.1"/>
    </source>
</evidence>
<feature type="transmembrane region" description="Helical" evidence="1">
    <location>
        <begin position="211"/>
        <end position="232"/>
    </location>
</feature>
<feature type="transmembrane region" description="Helical" evidence="1">
    <location>
        <begin position="138"/>
        <end position="158"/>
    </location>
</feature>
<feature type="transmembrane region" description="Helical" evidence="1">
    <location>
        <begin position="51"/>
        <end position="73"/>
    </location>
</feature>
<feature type="transmembrane region" description="Helical" evidence="1">
    <location>
        <begin position="20"/>
        <end position="39"/>
    </location>
</feature>
<proteinExistence type="predicted"/>
<keyword evidence="1" id="KW-0472">Membrane</keyword>
<organism evidence="2 3">
    <name type="scientific">Sagittula marina</name>
    <dbReference type="NCBI Taxonomy" id="943940"/>
    <lineage>
        <taxon>Bacteria</taxon>
        <taxon>Pseudomonadati</taxon>
        <taxon>Pseudomonadota</taxon>
        <taxon>Alphaproteobacteria</taxon>
        <taxon>Rhodobacterales</taxon>
        <taxon>Roseobacteraceae</taxon>
        <taxon>Sagittula</taxon>
    </lineage>
</organism>
<evidence type="ECO:0000256" key="1">
    <source>
        <dbReference type="SAM" id="Phobius"/>
    </source>
</evidence>
<feature type="transmembrane region" description="Helical" evidence="1">
    <location>
        <begin position="104"/>
        <end position="126"/>
    </location>
</feature>
<dbReference type="RefSeq" id="WP_183962343.1">
    <property type="nucleotide sequence ID" value="NZ_BAABBZ010000012.1"/>
</dbReference>
<protein>
    <submittedName>
        <fullName evidence="2">Uncharacterized protein</fullName>
    </submittedName>
</protein>
<accession>A0A7W6GPW1</accession>
<feature type="transmembrane region" description="Helical" evidence="1">
    <location>
        <begin position="179"/>
        <end position="199"/>
    </location>
</feature>
<keyword evidence="1" id="KW-1133">Transmembrane helix</keyword>
<dbReference type="EMBL" id="JACIEJ010000001">
    <property type="protein sequence ID" value="MBB3983761.1"/>
    <property type="molecule type" value="Genomic_DNA"/>
</dbReference>
<sequence>MGFFAFLRPTLGLLNQRIFAALRLSVLPVLCGLGIWMLGRLYAGGEPSTGLSYLCFVLLELLALCFCHAWFAIRWMRLVLLGEPQTAIGGLFPPRAWRRYGLRLFGLACGFWVVAEGVIATTDHFWTLRPTGEWVRYITLYLGLAFVFHRISPVLAGVPVGAPLTRGEAWRATRGANRACLGLAAGTLLLSSILKFPLAPEGAEISAYEPLFIVAAFWIQVLAFTSAVTVVYRRTVMGE</sequence>
<keyword evidence="3" id="KW-1185">Reference proteome</keyword>
<keyword evidence="1" id="KW-0812">Transmembrane</keyword>
<gene>
    <name evidence="2" type="ORF">GGQ68_000072</name>
</gene>
<dbReference type="AlphaFoldDB" id="A0A7W6GPW1"/>
<name>A0A7W6GPW1_9RHOB</name>